<feature type="compositionally biased region" description="Polar residues" evidence="1">
    <location>
        <begin position="197"/>
        <end position="212"/>
    </location>
</feature>
<gene>
    <name evidence="3" type="ORF">F4695_000947</name>
</gene>
<dbReference type="EMBL" id="JACHBU010000002">
    <property type="protein sequence ID" value="MBB6507615.1"/>
    <property type="molecule type" value="Genomic_DNA"/>
</dbReference>
<feature type="signal peptide" evidence="2">
    <location>
        <begin position="1"/>
        <end position="24"/>
    </location>
</feature>
<evidence type="ECO:0000256" key="1">
    <source>
        <dbReference type="SAM" id="MobiDB-lite"/>
    </source>
</evidence>
<feature type="compositionally biased region" description="Basic and acidic residues" evidence="1">
    <location>
        <begin position="102"/>
        <end position="116"/>
    </location>
</feature>
<feature type="region of interest" description="Disordered" evidence="1">
    <location>
        <begin position="73"/>
        <end position="212"/>
    </location>
</feature>
<keyword evidence="4" id="KW-1185">Reference proteome</keyword>
<keyword evidence="2" id="KW-0732">Signal</keyword>
<dbReference type="PROSITE" id="PS51257">
    <property type="entry name" value="PROKAR_LIPOPROTEIN"/>
    <property type="match status" value="1"/>
</dbReference>
<accession>A0A7X0JI38</accession>
<evidence type="ECO:0000313" key="3">
    <source>
        <dbReference type="EMBL" id="MBB6507615.1"/>
    </source>
</evidence>
<evidence type="ECO:0000256" key="2">
    <source>
        <dbReference type="SAM" id="SignalP"/>
    </source>
</evidence>
<organism evidence="3 4">
    <name type="scientific">Rhizobium soli</name>
    <dbReference type="NCBI Taxonomy" id="424798"/>
    <lineage>
        <taxon>Bacteria</taxon>
        <taxon>Pseudomonadati</taxon>
        <taxon>Pseudomonadota</taxon>
        <taxon>Alphaproteobacteria</taxon>
        <taxon>Hyphomicrobiales</taxon>
        <taxon>Rhizobiaceae</taxon>
        <taxon>Rhizobium/Agrobacterium group</taxon>
        <taxon>Rhizobium</taxon>
    </lineage>
</organism>
<sequence length="212" mass="23179">MKTTYAFRAAIGAVGMLAATVSLSGCMGGPTYGTDKTAMAQLGDDLGAAVALGSARDEEKEKLRYNPRPTLVVAGKGQSSLPAPQQSLANRESNPNWVESPEETRARLRLEAKENEGNNNYRSPLMAGRGQGGQMTETEKWEAFRKAKQDVETVNMGSRRRSLSEPPAEFRAADAATLQDLGEPENEKERRRKKEAQSATQASNSSWWKPFQ</sequence>
<evidence type="ECO:0000313" key="4">
    <source>
        <dbReference type="Proteomes" id="UP000585437"/>
    </source>
</evidence>
<dbReference type="RefSeq" id="WP_092662408.1">
    <property type="nucleotide sequence ID" value="NZ_JACHBU010000002.1"/>
</dbReference>
<dbReference type="AlphaFoldDB" id="A0A7X0JI38"/>
<feature type="compositionally biased region" description="Basic and acidic residues" evidence="1">
    <location>
        <begin position="137"/>
        <end position="151"/>
    </location>
</feature>
<feature type="chain" id="PRO_5030931207" evidence="2">
    <location>
        <begin position="25"/>
        <end position="212"/>
    </location>
</feature>
<dbReference type="Proteomes" id="UP000585437">
    <property type="component" value="Unassembled WGS sequence"/>
</dbReference>
<proteinExistence type="predicted"/>
<protein>
    <submittedName>
        <fullName evidence="3">Type IV secretory pathway VirB10-like protein</fullName>
    </submittedName>
</protein>
<name>A0A7X0JI38_9HYPH</name>
<comment type="caution">
    <text evidence="3">The sequence shown here is derived from an EMBL/GenBank/DDBJ whole genome shotgun (WGS) entry which is preliminary data.</text>
</comment>
<reference evidence="3 4" key="1">
    <citation type="submission" date="2020-08" db="EMBL/GenBank/DDBJ databases">
        <title>The Agave Microbiome: Exploring the role of microbial communities in plant adaptations to desert environments.</title>
        <authorList>
            <person name="Partida-Martinez L.P."/>
        </authorList>
    </citation>
    <scope>NUCLEOTIDE SEQUENCE [LARGE SCALE GENOMIC DNA]</scope>
    <source>
        <strain evidence="3 4">AS3.12</strain>
    </source>
</reference>
<feature type="compositionally biased region" description="Polar residues" evidence="1">
    <location>
        <begin position="77"/>
        <end position="97"/>
    </location>
</feature>